<gene>
    <name evidence="6" type="ORF">SAMN05660461_2139</name>
</gene>
<dbReference type="SUPFAM" id="SSF52151">
    <property type="entry name" value="FabD/lysophospholipase-like"/>
    <property type="match status" value="1"/>
</dbReference>
<dbReference type="PROSITE" id="PS51635">
    <property type="entry name" value="PNPLA"/>
    <property type="match status" value="1"/>
</dbReference>
<name>A0A1T5NLS0_9BACT</name>
<dbReference type="InterPro" id="IPR050301">
    <property type="entry name" value="NTE"/>
</dbReference>
<dbReference type="AlphaFoldDB" id="A0A1T5NLS0"/>
<evidence type="ECO:0000259" key="5">
    <source>
        <dbReference type="PROSITE" id="PS51635"/>
    </source>
</evidence>
<dbReference type="GO" id="GO:0016042">
    <property type="term" value="P:lipid catabolic process"/>
    <property type="evidence" value="ECO:0007669"/>
    <property type="project" value="UniProtKB-KW"/>
</dbReference>
<feature type="domain" description="PNPLA" evidence="5">
    <location>
        <begin position="6"/>
        <end position="197"/>
    </location>
</feature>
<dbReference type="PANTHER" id="PTHR14226">
    <property type="entry name" value="NEUROPATHY TARGET ESTERASE/SWISS CHEESE D.MELANOGASTER"/>
    <property type="match status" value="1"/>
</dbReference>
<protein>
    <submittedName>
        <fullName evidence="6">Predicted phospholipase, patatin/cPLA2 family</fullName>
    </submittedName>
</protein>
<reference evidence="6 7" key="1">
    <citation type="submission" date="2017-02" db="EMBL/GenBank/DDBJ databases">
        <authorList>
            <person name="Peterson S.W."/>
        </authorList>
    </citation>
    <scope>NUCLEOTIDE SEQUENCE [LARGE SCALE GENOMIC DNA]</scope>
    <source>
        <strain evidence="6 7">DSM 18108</strain>
    </source>
</reference>
<sequence length="333" mass="36462">MATTALVISGGGSRAAFAVGALKYLYSQQPAIEFDFFCGTGISSLIAPLAALGEITLLEKLFTSNTTADLVSTNTMLQRFPQNNSLYNATALTHKITNIFTDARFSALQKLNKEVFVAARCLQTNRLTYFSPSGADMVKKDYDVISLLDNYTFREAMQASCSMPVFMPPVEVASLPDHVQQFTNAGGAHYHPVKLAIEKGATEIYVILLTPETPGEDDILFQNLIDILEKQVDNTTNEIAATDVEITQLINQSLTYLDAVKDNLKKKGIPAADIDQCFDLPAINPFQGKRAVKLHIIRPKTALDAAMGGLEFIPQIMKEMMEEGEQRAAAVLQ</sequence>
<accession>A0A1T5NLS0</accession>
<dbReference type="InterPro" id="IPR002641">
    <property type="entry name" value="PNPLA_dom"/>
</dbReference>
<keyword evidence="2" id="KW-0442">Lipid degradation</keyword>
<evidence type="ECO:0000256" key="4">
    <source>
        <dbReference type="PROSITE-ProRule" id="PRU01161"/>
    </source>
</evidence>
<evidence type="ECO:0000313" key="6">
    <source>
        <dbReference type="EMBL" id="SKD01316.1"/>
    </source>
</evidence>
<organism evidence="6 7">
    <name type="scientific">Chitinophaga ginsengisegetis</name>
    <dbReference type="NCBI Taxonomy" id="393003"/>
    <lineage>
        <taxon>Bacteria</taxon>
        <taxon>Pseudomonadati</taxon>
        <taxon>Bacteroidota</taxon>
        <taxon>Chitinophagia</taxon>
        <taxon>Chitinophagales</taxon>
        <taxon>Chitinophagaceae</taxon>
        <taxon>Chitinophaga</taxon>
    </lineage>
</organism>
<dbReference type="EMBL" id="FUZZ01000001">
    <property type="protein sequence ID" value="SKD01316.1"/>
    <property type="molecule type" value="Genomic_DNA"/>
</dbReference>
<evidence type="ECO:0000256" key="2">
    <source>
        <dbReference type="ARBA" id="ARBA00022963"/>
    </source>
</evidence>
<dbReference type="Gene3D" id="3.40.1090.10">
    <property type="entry name" value="Cytosolic phospholipase A2 catalytic domain"/>
    <property type="match status" value="1"/>
</dbReference>
<dbReference type="GO" id="GO:0016787">
    <property type="term" value="F:hydrolase activity"/>
    <property type="evidence" value="ECO:0007669"/>
    <property type="project" value="UniProtKB-KW"/>
</dbReference>
<proteinExistence type="predicted"/>
<evidence type="ECO:0000256" key="3">
    <source>
        <dbReference type="ARBA" id="ARBA00023098"/>
    </source>
</evidence>
<dbReference type="Proteomes" id="UP000190166">
    <property type="component" value="Unassembled WGS sequence"/>
</dbReference>
<dbReference type="RefSeq" id="WP_079469344.1">
    <property type="nucleotide sequence ID" value="NZ_FUZZ01000001.1"/>
</dbReference>
<keyword evidence="1" id="KW-0378">Hydrolase</keyword>
<dbReference type="Pfam" id="PF01734">
    <property type="entry name" value="Patatin"/>
    <property type="match status" value="1"/>
</dbReference>
<dbReference type="STRING" id="393003.SAMN05660461_2139"/>
<keyword evidence="3" id="KW-0443">Lipid metabolism</keyword>
<keyword evidence="7" id="KW-1185">Reference proteome</keyword>
<dbReference type="PANTHER" id="PTHR14226:SF57">
    <property type="entry name" value="BLR7027 PROTEIN"/>
    <property type="match status" value="1"/>
</dbReference>
<dbReference type="InterPro" id="IPR016035">
    <property type="entry name" value="Acyl_Trfase/lysoPLipase"/>
</dbReference>
<comment type="caution">
    <text evidence="4">Lacks conserved residue(s) required for the propagation of feature annotation.</text>
</comment>
<evidence type="ECO:0000256" key="1">
    <source>
        <dbReference type="ARBA" id="ARBA00022801"/>
    </source>
</evidence>
<evidence type="ECO:0000313" key="7">
    <source>
        <dbReference type="Proteomes" id="UP000190166"/>
    </source>
</evidence>